<evidence type="ECO:0000256" key="3">
    <source>
        <dbReference type="ARBA" id="ARBA00022691"/>
    </source>
</evidence>
<dbReference type="GO" id="GO:0032259">
    <property type="term" value="P:methylation"/>
    <property type="evidence" value="ECO:0007669"/>
    <property type="project" value="UniProtKB-KW"/>
</dbReference>
<dbReference type="Proteomes" id="UP000235392">
    <property type="component" value="Unassembled WGS sequence"/>
</dbReference>
<keyword evidence="3" id="KW-0949">S-adenosyl-L-methionine</keyword>
<gene>
    <name evidence="5" type="ORF">PCASD_05832</name>
</gene>
<evidence type="ECO:0000313" key="5">
    <source>
        <dbReference type="EMBL" id="PLW43835.1"/>
    </source>
</evidence>
<dbReference type="InterPro" id="IPR036388">
    <property type="entry name" value="WH-like_DNA-bd_sf"/>
</dbReference>
<name>A0A2N5V1F8_9BASI</name>
<evidence type="ECO:0000256" key="1">
    <source>
        <dbReference type="ARBA" id="ARBA00022603"/>
    </source>
</evidence>
<comment type="caution">
    <text evidence="5">The sequence shown here is derived from an EMBL/GenBank/DDBJ whole genome shotgun (WGS) entry which is preliminary data.</text>
</comment>
<evidence type="ECO:0000259" key="4">
    <source>
        <dbReference type="Pfam" id="PF00891"/>
    </source>
</evidence>
<dbReference type="Gene3D" id="1.10.10.10">
    <property type="entry name" value="Winged helix-like DNA-binding domain superfamily/Winged helix DNA-binding domain"/>
    <property type="match status" value="1"/>
</dbReference>
<reference evidence="5 6" key="1">
    <citation type="submission" date="2017-11" db="EMBL/GenBank/DDBJ databases">
        <title>De novo assembly and phasing of dikaryotic genomes from two isolates of Puccinia coronata f. sp. avenae, the causal agent of oat crown rust.</title>
        <authorList>
            <person name="Miller M.E."/>
            <person name="Zhang Y."/>
            <person name="Omidvar V."/>
            <person name="Sperschneider J."/>
            <person name="Schwessinger B."/>
            <person name="Raley C."/>
            <person name="Palmer J.M."/>
            <person name="Garnica D."/>
            <person name="Upadhyaya N."/>
            <person name="Rathjen J."/>
            <person name="Taylor J.M."/>
            <person name="Park R.F."/>
            <person name="Dodds P.N."/>
            <person name="Hirsch C.D."/>
            <person name="Kianian S.F."/>
            <person name="Figueroa M."/>
        </authorList>
    </citation>
    <scope>NUCLEOTIDE SEQUENCE [LARGE SCALE GENOMIC DNA]</scope>
    <source>
        <strain evidence="5">12SD80</strain>
    </source>
</reference>
<keyword evidence="1" id="KW-0489">Methyltransferase</keyword>
<dbReference type="SUPFAM" id="SSF53335">
    <property type="entry name" value="S-adenosyl-L-methionine-dependent methyltransferases"/>
    <property type="match status" value="1"/>
</dbReference>
<dbReference type="InterPro" id="IPR029063">
    <property type="entry name" value="SAM-dependent_MTases_sf"/>
</dbReference>
<dbReference type="InterPro" id="IPR001077">
    <property type="entry name" value="COMT_C"/>
</dbReference>
<sequence>MSVSVAQQLADLIVKAVKDIKADTAAQIPEGKTTDVNLPTVATEEHVEMTPARRAALRTLKGTTHQLLATLMPVDLQIRDLHSSYLQTVALDVVTRARIADLIHSIDPDVTKGGVHVSVLAEKAGMEPRKLTHILRFLALRNVFCELTPDHWANNRCSFPLRTDSPNTLCNLLGHFREEIALPAFVKLPDILFDKDIALAHSWDAKQSAFQKYYEPGCDFFESLARSKDGYRAERHNKAMIEVSRSSGTEAACYKGYDWNKLGPHDTLIDVGELPKIGSTANLEFEEADFLKDQPAHRVQGADAYFLRHILHDWPAKTCAEILTHLRKAAKPSSRLLIAETIIEPALVDPQSPILSNGGIATSLSHTSNLIMLTLFNAEERSTEQFADIFSSAGWKLNSVSPVITFLDRFILEAIPDPSWK</sequence>
<keyword evidence="2" id="KW-0808">Transferase</keyword>
<evidence type="ECO:0000256" key="2">
    <source>
        <dbReference type="ARBA" id="ARBA00022679"/>
    </source>
</evidence>
<dbReference type="SUPFAM" id="SSF46785">
    <property type="entry name" value="Winged helix' DNA-binding domain"/>
    <property type="match status" value="1"/>
</dbReference>
<dbReference type="GO" id="GO:0008171">
    <property type="term" value="F:O-methyltransferase activity"/>
    <property type="evidence" value="ECO:0007669"/>
    <property type="project" value="InterPro"/>
</dbReference>
<feature type="domain" description="O-methyltransferase C-terminal" evidence="4">
    <location>
        <begin position="278"/>
        <end position="395"/>
    </location>
</feature>
<dbReference type="PANTHER" id="PTHR43712:SF2">
    <property type="entry name" value="O-METHYLTRANSFERASE CICE"/>
    <property type="match status" value="1"/>
</dbReference>
<dbReference type="InterPro" id="IPR036390">
    <property type="entry name" value="WH_DNA-bd_sf"/>
</dbReference>
<dbReference type="Gene3D" id="3.40.50.150">
    <property type="entry name" value="Vaccinia Virus protein VP39"/>
    <property type="match status" value="2"/>
</dbReference>
<accession>A0A2N5V1F8</accession>
<protein>
    <recommendedName>
        <fullName evidence="4">O-methyltransferase C-terminal domain-containing protein</fullName>
    </recommendedName>
</protein>
<dbReference type="InterPro" id="IPR016461">
    <property type="entry name" value="COMT-like"/>
</dbReference>
<dbReference type="PROSITE" id="PS51683">
    <property type="entry name" value="SAM_OMT_II"/>
    <property type="match status" value="1"/>
</dbReference>
<evidence type="ECO:0000313" key="6">
    <source>
        <dbReference type="Proteomes" id="UP000235392"/>
    </source>
</evidence>
<organism evidence="5 6">
    <name type="scientific">Puccinia coronata f. sp. avenae</name>
    <dbReference type="NCBI Taxonomy" id="200324"/>
    <lineage>
        <taxon>Eukaryota</taxon>
        <taxon>Fungi</taxon>
        <taxon>Dikarya</taxon>
        <taxon>Basidiomycota</taxon>
        <taxon>Pucciniomycotina</taxon>
        <taxon>Pucciniomycetes</taxon>
        <taxon>Pucciniales</taxon>
        <taxon>Pucciniaceae</taxon>
        <taxon>Puccinia</taxon>
    </lineage>
</organism>
<proteinExistence type="predicted"/>
<dbReference type="Pfam" id="PF00891">
    <property type="entry name" value="Methyltransf_2"/>
    <property type="match status" value="1"/>
</dbReference>
<dbReference type="EMBL" id="PGCI01000063">
    <property type="protein sequence ID" value="PLW43835.1"/>
    <property type="molecule type" value="Genomic_DNA"/>
</dbReference>
<dbReference type="AlphaFoldDB" id="A0A2N5V1F8"/>
<dbReference type="PANTHER" id="PTHR43712">
    <property type="entry name" value="PUTATIVE (AFU_ORTHOLOGUE AFUA_4G14580)-RELATED"/>
    <property type="match status" value="1"/>
</dbReference>